<dbReference type="GO" id="GO:0016491">
    <property type="term" value="F:oxidoreductase activity"/>
    <property type="evidence" value="ECO:0007669"/>
    <property type="project" value="UniProtKB-KW"/>
</dbReference>
<keyword evidence="7" id="KW-0411">Iron-sulfur</keyword>
<dbReference type="InterPro" id="IPR017927">
    <property type="entry name" value="FAD-bd_FR_type"/>
</dbReference>
<dbReference type="GO" id="GO:0046872">
    <property type="term" value="F:metal ion binding"/>
    <property type="evidence" value="ECO:0007669"/>
    <property type="project" value="UniProtKB-KW"/>
</dbReference>
<organism evidence="10 11">
    <name type="scientific">Streptomyces finlayi</name>
    <dbReference type="NCBI Taxonomy" id="67296"/>
    <lineage>
        <taxon>Bacteria</taxon>
        <taxon>Bacillati</taxon>
        <taxon>Actinomycetota</taxon>
        <taxon>Actinomycetes</taxon>
        <taxon>Kitasatosporales</taxon>
        <taxon>Streptomycetaceae</taxon>
        <taxon>Streptomyces</taxon>
    </lineage>
</organism>
<dbReference type="PROSITE" id="PS00197">
    <property type="entry name" value="2FE2S_FER_1"/>
    <property type="match status" value="1"/>
</dbReference>
<keyword evidence="4" id="KW-0479">Metal-binding</keyword>
<dbReference type="CDD" id="cd00207">
    <property type="entry name" value="fer2"/>
    <property type="match status" value="1"/>
</dbReference>
<evidence type="ECO:0000256" key="7">
    <source>
        <dbReference type="ARBA" id="ARBA00023014"/>
    </source>
</evidence>
<evidence type="ECO:0000259" key="9">
    <source>
        <dbReference type="PROSITE" id="PS51384"/>
    </source>
</evidence>
<keyword evidence="6" id="KW-0408">Iron</keyword>
<dbReference type="SUPFAM" id="SSF54292">
    <property type="entry name" value="2Fe-2S ferredoxin-like"/>
    <property type="match status" value="1"/>
</dbReference>
<evidence type="ECO:0000313" key="10">
    <source>
        <dbReference type="EMBL" id="GHD08541.1"/>
    </source>
</evidence>
<dbReference type="PANTHER" id="PTHR47354:SF1">
    <property type="entry name" value="CARNITINE MONOOXYGENASE REDUCTASE SUBUNIT"/>
    <property type="match status" value="1"/>
</dbReference>
<dbReference type="CDD" id="cd06185">
    <property type="entry name" value="PDR_like"/>
    <property type="match status" value="1"/>
</dbReference>
<dbReference type="Gene3D" id="2.40.30.10">
    <property type="entry name" value="Translation factors"/>
    <property type="match status" value="1"/>
</dbReference>
<dbReference type="GO" id="GO:0051537">
    <property type="term" value="F:2 iron, 2 sulfur cluster binding"/>
    <property type="evidence" value="ECO:0007669"/>
    <property type="project" value="UniProtKB-KW"/>
</dbReference>
<dbReference type="SUPFAM" id="SSF52343">
    <property type="entry name" value="Ferredoxin reductase-like, C-terminal NADP-linked domain"/>
    <property type="match status" value="1"/>
</dbReference>
<evidence type="ECO:0000256" key="1">
    <source>
        <dbReference type="ARBA" id="ARBA00001974"/>
    </source>
</evidence>
<name>A0A918X3N7_9ACTN</name>
<evidence type="ECO:0000256" key="5">
    <source>
        <dbReference type="ARBA" id="ARBA00023002"/>
    </source>
</evidence>
<reference evidence="10" key="2">
    <citation type="submission" date="2020-09" db="EMBL/GenBank/DDBJ databases">
        <authorList>
            <person name="Sun Q."/>
            <person name="Ohkuma M."/>
        </authorList>
    </citation>
    <scope>NUCLEOTIDE SEQUENCE</scope>
    <source>
        <strain evidence="10">JCM 4637</strain>
    </source>
</reference>
<dbReference type="AlphaFoldDB" id="A0A918X3N7"/>
<comment type="cofactor">
    <cofactor evidence="1">
        <name>FAD</name>
        <dbReference type="ChEBI" id="CHEBI:57692"/>
    </cofactor>
</comment>
<dbReference type="InterPro" id="IPR039261">
    <property type="entry name" value="FNR_nucleotide-bd"/>
</dbReference>
<evidence type="ECO:0000313" key="11">
    <source>
        <dbReference type="Proteomes" id="UP000638353"/>
    </source>
</evidence>
<dbReference type="SUPFAM" id="SSF63380">
    <property type="entry name" value="Riboflavin synthase domain-like"/>
    <property type="match status" value="1"/>
</dbReference>
<evidence type="ECO:0000256" key="4">
    <source>
        <dbReference type="ARBA" id="ARBA00022723"/>
    </source>
</evidence>
<dbReference type="PROSITE" id="PS51384">
    <property type="entry name" value="FAD_FR"/>
    <property type="match status" value="1"/>
</dbReference>
<evidence type="ECO:0000256" key="6">
    <source>
        <dbReference type="ARBA" id="ARBA00023004"/>
    </source>
</evidence>
<dbReference type="Pfam" id="PF00111">
    <property type="entry name" value="Fer2"/>
    <property type="match status" value="1"/>
</dbReference>
<feature type="domain" description="2Fe-2S ferredoxin-type" evidence="8">
    <location>
        <begin position="247"/>
        <end position="334"/>
    </location>
</feature>
<dbReference type="InterPro" id="IPR036010">
    <property type="entry name" value="2Fe-2S_ferredoxin-like_sf"/>
</dbReference>
<dbReference type="InterPro" id="IPR050415">
    <property type="entry name" value="MRET"/>
</dbReference>
<dbReference type="PANTHER" id="PTHR47354">
    <property type="entry name" value="NADH OXIDOREDUCTASE HCR"/>
    <property type="match status" value="1"/>
</dbReference>
<dbReference type="Gene3D" id="3.10.20.30">
    <property type="match status" value="1"/>
</dbReference>
<evidence type="ECO:0000256" key="3">
    <source>
        <dbReference type="ARBA" id="ARBA00022714"/>
    </source>
</evidence>
<dbReference type="EMBL" id="BMVC01000014">
    <property type="protein sequence ID" value="GHD08541.1"/>
    <property type="molecule type" value="Genomic_DNA"/>
</dbReference>
<sequence>MSVDTMELLAPPAPGPRQECTTVLRVGARESAAQGVVTLTLVDPAGRPLPRWTPGAHIDLVLPEIGLVRQYSLCGDPADRYAWRIAVLLEPGGRGGSRHVHEALGRGATVLVRGPRNHFPLDPSPRYLFIAGGIGITPLLPMVAEAEAAGRDWELLYGGRSRSSMAFLDELASYGSRVRIHPQDEAGLLPLAQALDAPRLDSLVYCCGPEPLVTAVEGRCTDWPVDSLRTERFSARPVPPEQEERSTGFEVVCHRSGLTLDVAPHESILDVAERAGVRAFAACREGICGTCETRVLDGVAEHRDAILTDRQKAAGETMMICVSRCRGSRLVLDL</sequence>
<evidence type="ECO:0000259" key="8">
    <source>
        <dbReference type="PROSITE" id="PS51085"/>
    </source>
</evidence>
<dbReference type="InterPro" id="IPR006058">
    <property type="entry name" value="2Fe2S_fd_BS"/>
</dbReference>
<dbReference type="Gene3D" id="3.40.50.80">
    <property type="entry name" value="Nucleotide-binding domain of ferredoxin-NADP reductase (FNR) module"/>
    <property type="match status" value="1"/>
</dbReference>
<evidence type="ECO:0000256" key="2">
    <source>
        <dbReference type="ARBA" id="ARBA00022630"/>
    </source>
</evidence>
<proteinExistence type="predicted"/>
<accession>A0A918X3N7</accession>
<dbReference type="PRINTS" id="PR00409">
    <property type="entry name" value="PHDIOXRDTASE"/>
</dbReference>
<feature type="domain" description="FAD-binding FR-type" evidence="9">
    <location>
        <begin position="16"/>
        <end position="122"/>
    </location>
</feature>
<keyword evidence="2" id="KW-0285">Flavoprotein</keyword>
<comment type="caution">
    <text evidence="10">The sequence shown here is derived from an EMBL/GenBank/DDBJ whole genome shotgun (WGS) entry which is preliminary data.</text>
</comment>
<keyword evidence="5" id="KW-0560">Oxidoreductase</keyword>
<dbReference type="InterPro" id="IPR001041">
    <property type="entry name" value="2Fe-2S_ferredoxin-type"/>
</dbReference>
<protein>
    <submittedName>
        <fullName evidence="10">Ferredoxin</fullName>
    </submittedName>
</protein>
<gene>
    <name evidence="10" type="ORF">GCM10010334_61950</name>
</gene>
<keyword evidence="3" id="KW-0001">2Fe-2S</keyword>
<dbReference type="InterPro" id="IPR017938">
    <property type="entry name" value="Riboflavin_synthase-like_b-brl"/>
</dbReference>
<dbReference type="PROSITE" id="PS51085">
    <property type="entry name" value="2FE2S_FER_2"/>
    <property type="match status" value="1"/>
</dbReference>
<reference evidence="10" key="1">
    <citation type="journal article" date="2014" name="Int. J. Syst. Evol. Microbiol.">
        <title>Complete genome sequence of Corynebacterium casei LMG S-19264T (=DSM 44701T), isolated from a smear-ripened cheese.</title>
        <authorList>
            <consortium name="US DOE Joint Genome Institute (JGI-PGF)"/>
            <person name="Walter F."/>
            <person name="Albersmeier A."/>
            <person name="Kalinowski J."/>
            <person name="Ruckert C."/>
        </authorList>
    </citation>
    <scope>NUCLEOTIDE SEQUENCE</scope>
    <source>
        <strain evidence="10">JCM 4637</strain>
    </source>
</reference>
<dbReference type="InterPro" id="IPR012675">
    <property type="entry name" value="Beta-grasp_dom_sf"/>
</dbReference>
<dbReference type="Proteomes" id="UP000638353">
    <property type="component" value="Unassembled WGS sequence"/>
</dbReference>